<dbReference type="InterPro" id="IPR043148">
    <property type="entry name" value="TagF_C"/>
</dbReference>
<proteinExistence type="predicted"/>
<dbReference type="EMBL" id="QGTD01000008">
    <property type="protein sequence ID" value="PWU68232.1"/>
    <property type="molecule type" value="Genomic_DNA"/>
</dbReference>
<evidence type="ECO:0008006" key="3">
    <source>
        <dbReference type="Google" id="ProtNLM"/>
    </source>
</evidence>
<organism evidence="1 2">
    <name type="scientific">Gracilibacillus dipsosauri</name>
    <dbReference type="NCBI Taxonomy" id="178340"/>
    <lineage>
        <taxon>Bacteria</taxon>
        <taxon>Bacillati</taxon>
        <taxon>Bacillota</taxon>
        <taxon>Bacilli</taxon>
        <taxon>Bacillales</taxon>
        <taxon>Bacillaceae</taxon>
        <taxon>Gracilibacillus</taxon>
    </lineage>
</organism>
<evidence type="ECO:0000313" key="1">
    <source>
        <dbReference type="EMBL" id="PWU68232.1"/>
    </source>
</evidence>
<dbReference type="InterPro" id="IPR030906">
    <property type="entry name" value="Surf_polysacc"/>
</dbReference>
<reference evidence="1 2" key="1">
    <citation type="submission" date="2018-05" db="EMBL/GenBank/DDBJ databases">
        <title>Genomic analysis of Gracilibacillus dipsosauri DD1 reveals novel features of a salt-tolerant amylase.</title>
        <authorList>
            <person name="Deutch C.E."/>
            <person name="Yang S."/>
        </authorList>
    </citation>
    <scope>NUCLEOTIDE SEQUENCE [LARGE SCALE GENOMIC DNA]</scope>
    <source>
        <strain evidence="1 2">DD1</strain>
    </source>
</reference>
<comment type="caution">
    <text evidence="1">The sequence shown here is derived from an EMBL/GenBank/DDBJ whole genome shotgun (WGS) entry which is preliminary data.</text>
</comment>
<dbReference type="SUPFAM" id="SSF53756">
    <property type="entry name" value="UDP-Glycosyltransferase/glycogen phosphorylase"/>
    <property type="match status" value="1"/>
</dbReference>
<dbReference type="Gene3D" id="3.40.50.12580">
    <property type="match status" value="1"/>
</dbReference>
<dbReference type="AlphaFoldDB" id="A0A317KXH6"/>
<dbReference type="NCBIfam" id="TIGR04396">
    <property type="entry name" value="surf_polysacc"/>
    <property type="match status" value="1"/>
</dbReference>
<gene>
    <name evidence="1" type="ORF">DLJ74_07175</name>
</gene>
<dbReference type="RefSeq" id="WP_109983956.1">
    <property type="nucleotide sequence ID" value="NZ_QGTD01000008.1"/>
</dbReference>
<accession>A0A317KXH6</accession>
<sequence>MKSIEKWLYLPIEVKVREQDAKLILAYHALKEGYHVMIGDHIQVEMALESFPKGIFFSKGGPHGFRKRVITHAKDHGHLVVELDEEGLLIQKKSYLMDRMRRDTLLHVSKEFCWGSHQKRSITSANPDLTNRCHEVGNPRFDLLQPKYRTIYEEEAQSIKDQYGNFILVNTRFSQYNTAKGKKENTYYQFIKQLYNRFLDLVEELCKKFPQYTIVIRPHPGEDFNSYRKYFSGYKNVHVVHEGSIIKWLMAAQVIIHNGCTSGIEAFLLNKPLISFIPFATKELDLPNQLGRKAKSYKEVISILENIFSSQSILTSEEKEQQRRLLSNFYKWDDNSYSYTSILQYCRDLQLPSHVTPKNPKRLSLNRKHRKRKFTLTGEEISDFFSRLDQIEGNSTSYQIVPIAANLYKLSLK</sequence>
<dbReference type="Proteomes" id="UP000245624">
    <property type="component" value="Unassembled WGS sequence"/>
</dbReference>
<dbReference type="OrthoDB" id="5430637at2"/>
<evidence type="ECO:0000313" key="2">
    <source>
        <dbReference type="Proteomes" id="UP000245624"/>
    </source>
</evidence>
<keyword evidence="2" id="KW-1185">Reference proteome</keyword>
<protein>
    <recommendedName>
        <fullName evidence="3">Surface carbohydrate biosynthesis protein</fullName>
    </recommendedName>
</protein>
<name>A0A317KXH6_9BACI</name>